<organism evidence="3 4">
    <name type="scientific">Sphingomonas limnosediminicola</name>
    <dbReference type="NCBI Taxonomy" id="940133"/>
    <lineage>
        <taxon>Bacteria</taxon>
        <taxon>Pseudomonadati</taxon>
        <taxon>Pseudomonadota</taxon>
        <taxon>Alphaproteobacteria</taxon>
        <taxon>Sphingomonadales</taxon>
        <taxon>Sphingomonadaceae</taxon>
        <taxon>Sphingomonas</taxon>
    </lineage>
</organism>
<keyword evidence="2" id="KW-0732">Signal</keyword>
<accession>A0ABP7KY72</accession>
<reference evidence="4" key="1">
    <citation type="journal article" date="2019" name="Int. J. Syst. Evol. Microbiol.">
        <title>The Global Catalogue of Microorganisms (GCM) 10K type strain sequencing project: providing services to taxonomists for standard genome sequencing and annotation.</title>
        <authorList>
            <consortium name="The Broad Institute Genomics Platform"/>
            <consortium name="The Broad Institute Genome Sequencing Center for Infectious Disease"/>
            <person name="Wu L."/>
            <person name="Ma J."/>
        </authorList>
    </citation>
    <scope>NUCLEOTIDE SEQUENCE [LARGE SCALE GENOMIC DNA]</scope>
    <source>
        <strain evidence="4">JCM 17543</strain>
    </source>
</reference>
<dbReference type="Proteomes" id="UP001500827">
    <property type="component" value="Unassembled WGS sequence"/>
</dbReference>
<name>A0ABP7KY72_9SPHN</name>
<evidence type="ECO:0000256" key="2">
    <source>
        <dbReference type="SAM" id="SignalP"/>
    </source>
</evidence>
<protein>
    <submittedName>
        <fullName evidence="3">Uncharacterized protein</fullName>
    </submittedName>
</protein>
<proteinExistence type="predicted"/>
<feature type="signal peptide" evidence="2">
    <location>
        <begin position="1"/>
        <end position="23"/>
    </location>
</feature>
<keyword evidence="4" id="KW-1185">Reference proteome</keyword>
<sequence length="157" mass="18026">MRKLILGLAAAGSALAVATPAAAQYYQQPYGYNGYGNGYGYNNGYGQARGLQSRVFNVLRSLNGVRPGARERIRDQAINIDRQLRYASRNGLNPYEARNFDYRIGQLERQLQRAAYNRGYGYGNGYNGYGYDRDRDGRDDRWEDDRGYRHDRDRDDD</sequence>
<evidence type="ECO:0000256" key="1">
    <source>
        <dbReference type="SAM" id="MobiDB-lite"/>
    </source>
</evidence>
<gene>
    <name evidence="3" type="ORF">GCM10022276_07660</name>
</gene>
<feature type="compositionally biased region" description="Basic and acidic residues" evidence="1">
    <location>
        <begin position="131"/>
        <end position="157"/>
    </location>
</feature>
<feature type="region of interest" description="Disordered" evidence="1">
    <location>
        <begin position="127"/>
        <end position="157"/>
    </location>
</feature>
<evidence type="ECO:0000313" key="3">
    <source>
        <dbReference type="EMBL" id="GAA3891010.1"/>
    </source>
</evidence>
<feature type="chain" id="PRO_5046178472" evidence="2">
    <location>
        <begin position="24"/>
        <end position="157"/>
    </location>
</feature>
<evidence type="ECO:0000313" key="4">
    <source>
        <dbReference type="Proteomes" id="UP001500827"/>
    </source>
</evidence>
<comment type="caution">
    <text evidence="3">The sequence shown here is derived from an EMBL/GenBank/DDBJ whole genome shotgun (WGS) entry which is preliminary data.</text>
</comment>
<dbReference type="RefSeq" id="WP_344698367.1">
    <property type="nucleotide sequence ID" value="NZ_BAABBM010000001.1"/>
</dbReference>
<dbReference type="EMBL" id="BAABBM010000001">
    <property type="protein sequence ID" value="GAA3891010.1"/>
    <property type="molecule type" value="Genomic_DNA"/>
</dbReference>